<evidence type="ECO:0000256" key="4">
    <source>
        <dbReference type="SAM" id="MobiDB-lite"/>
    </source>
</evidence>
<evidence type="ECO:0000259" key="5">
    <source>
        <dbReference type="PROSITE" id="PS01358"/>
    </source>
</evidence>
<dbReference type="InterPro" id="IPR001876">
    <property type="entry name" value="Znf_RanBP2"/>
</dbReference>
<keyword evidence="2" id="KW-0863">Zinc-finger</keyword>
<organism evidence="6 7">
    <name type="scientific">Symbiodinium necroappetens</name>
    <dbReference type="NCBI Taxonomy" id="1628268"/>
    <lineage>
        <taxon>Eukaryota</taxon>
        <taxon>Sar</taxon>
        <taxon>Alveolata</taxon>
        <taxon>Dinophyceae</taxon>
        <taxon>Suessiales</taxon>
        <taxon>Symbiodiniaceae</taxon>
        <taxon>Symbiodinium</taxon>
    </lineage>
</organism>
<protein>
    <recommendedName>
        <fullName evidence="5">RanBP2-type domain-containing protein</fullName>
    </recommendedName>
</protein>
<name>A0A812KP73_9DINO</name>
<sequence length="1581" mass="169868">LCPAVLDSLLAAFGPTCVVFGLDFPLDIWTWAVRLDPARTLLRQFVVGANEPSLGELDIACRRLEGHHSQSVLPGRVRAILRGRAEEMPASGKLQPWHCGTCQCQNKGNQEFCGGCGSHWQKVTYWSSSASQAAPWRPPQGVWQSPASPRRPRSPRKRAGKGQQGLEAPVAKGAPPPPPTSSAKSTGIACTAFHAYLLDSAGADHCPRYGCEPRSSDAAEAGTGVGAASGIAARRRARNFGCPGPDGGAGPYEEPPPHRLGSGHSSSGAPADSARTGGFPGHLEHVHHRPHHACREASRGAGQGPGRHGRAGGDVGGQAAGGNGEPCQACQQRHHTRAEDSHGCGCFGCGGACRGQGGRGYCHRARTARSETAAATVGVSTRGCIEASSGESRQGPRGAEQPAGTRGIPYTPTRRTGWVVWTSYCGNIVFLAGQLCGNAASAYQATTCSSPWQGLRIDGYQSDRSLGRFSVRETFPTDTRCSYSTVWMDPSFVLPARAQMQALLLQHEVRYDVQFSTSLVWDPRLESSREEAICVMPRALAESTVGPVFQSSRLPDVSDETGRPVRVGQDRVGHGHGRPAESWQAETCACTVVFPPFSSAERPLSHSKVHFRDGAQDEVATFRPGDRLPPYSQSQRVQHRVASTAPVLRLTTCQACGSSGPVAGCRQLSLSQHVPPMGVCTAFSGESKDGSMSNLAHLSTRPSDSAEVLAKPHDRENQCLGTPCRAPLAPPAGIPGKAARGPLLRRPGSIALLRADSIMVSPVDKRAAPIFEGPLSRFAWGGQSGSDEATVFTVFDHVRHVLVEKCAPGASLHDVVALALSDAPFQVGAVQVLSDVLPGLPALQIVLSELRRPVDELPIPWDFRQIGEPIKTVRHRALQDSTDALLDAQQLLHSPRDLRNEVAAGVVVVQDAIGALRPALPRALEEVQFFRVRLPVADGGALATDLELTTTTTSLFDEELLTRPVRRPRYLEGAEVIPRRILVAPAAHLPASSLGLFPHFRREGASAAPYHLLLRGFHPLRRMGQSRWTLMDFCDHAAMDINGSVRCVQVLATNIPGLLQPQIVVTAEADDVTAVLLPIDMRAGPGGEVVPVMLRPGSRFEDIVAAIDAELPGSRDFFDGLGGSQHCHFVDSQGLLVEALPADPRCLQWLELRPVAPPFLDRSVTTVTTTGAFELCVDTCWHDAEVTLTEPHRLPAPDLPDDRDPPTLLRLEPDRGARPKQCSSDWHLQPTTFRAFRDDRVSLKSWGAAEPETRHLFTVFDTVRHCTVITADGAISVVDFARRAAATAPQHVRSIQFLTAPVAGYPLPQVVLTYDNDGLNALAVPWDGRNAGLPIRTVAHQPGEGLLPAAQAYQRVQPMAGRFEVMVQSGFFVILDVAGVIDSALPLDLTEVQFLRIETRHGAGGVFPTFEMDALDGGAAGLFQGYGIPGLASVSSTTTTTQPTTFRLRLLYRGFEAWRDVLRPCVQLDLYVEAMLHELAAAGCIPSGPISITLAKAHPPPADFLQEVLFLVIPYNDFPAVHAVFDSRMQGGHIAADAVPEGVSVDQAVSSEWRRMGFSPWSMARLSSWLIVLSAMETTCR</sequence>
<dbReference type="OrthoDB" id="10314493at2759"/>
<comment type="caution">
    <text evidence="6">The sequence shown here is derived from an EMBL/GenBank/DDBJ whole genome shotgun (WGS) entry which is preliminary data.</text>
</comment>
<keyword evidence="7" id="KW-1185">Reference proteome</keyword>
<dbReference type="Proteomes" id="UP000601435">
    <property type="component" value="Unassembled WGS sequence"/>
</dbReference>
<feature type="domain" description="RanBP2-type" evidence="5">
    <location>
        <begin position="97"/>
        <end position="116"/>
    </location>
</feature>
<evidence type="ECO:0000256" key="3">
    <source>
        <dbReference type="ARBA" id="ARBA00022833"/>
    </source>
</evidence>
<keyword evidence="3" id="KW-0862">Zinc</keyword>
<feature type="non-terminal residue" evidence="6">
    <location>
        <position position="1"/>
    </location>
</feature>
<feature type="region of interest" description="Disordered" evidence="4">
    <location>
        <begin position="386"/>
        <end position="409"/>
    </location>
</feature>
<evidence type="ECO:0000256" key="1">
    <source>
        <dbReference type="ARBA" id="ARBA00022723"/>
    </source>
</evidence>
<feature type="compositionally biased region" description="Gly residues" evidence="4">
    <location>
        <begin position="301"/>
        <end position="315"/>
    </location>
</feature>
<evidence type="ECO:0000313" key="7">
    <source>
        <dbReference type="Proteomes" id="UP000601435"/>
    </source>
</evidence>
<reference evidence="6" key="1">
    <citation type="submission" date="2021-02" db="EMBL/GenBank/DDBJ databases">
        <authorList>
            <person name="Dougan E. K."/>
            <person name="Rhodes N."/>
            <person name="Thang M."/>
            <person name="Chan C."/>
        </authorList>
    </citation>
    <scope>NUCLEOTIDE SEQUENCE</scope>
</reference>
<dbReference type="GO" id="GO:0008270">
    <property type="term" value="F:zinc ion binding"/>
    <property type="evidence" value="ECO:0007669"/>
    <property type="project" value="UniProtKB-KW"/>
</dbReference>
<dbReference type="EMBL" id="CAJNJA010008186">
    <property type="protein sequence ID" value="CAE7233802.1"/>
    <property type="molecule type" value="Genomic_DNA"/>
</dbReference>
<evidence type="ECO:0000256" key="2">
    <source>
        <dbReference type="ARBA" id="ARBA00022771"/>
    </source>
</evidence>
<feature type="region of interest" description="Disordered" evidence="4">
    <location>
        <begin position="131"/>
        <end position="185"/>
    </location>
</feature>
<dbReference type="PROSITE" id="PS01358">
    <property type="entry name" value="ZF_RANBP2_1"/>
    <property type="match status" value="1"/>
</dbReference>
<feature type="region of interest" description="Disordered" evidence="4">
    <location>
        <begin position="551"/>
        <end position="579"/>
    </location>
</feature>
<feature type="compositionally biased region" description="Basic residues" evidence="4">
    <location>
        <begin position="150"/>
        <end position="160"/>
    </location>
</feature>
<feature type="region of interest" description="Disordered" evidence="4">
    <location>
        <begin position="238"/>
        <end position="315"/>
    </location>
</feature>
<gene>
    <name evidence="6" type="ORF">SNEC2469_LOCUS3787</name>
</gene>
<feature type="compositionally biased region" description="Basic and acidic residues" evidence="4">
    <location>
        <begin position="560"/>
        <end position="573"/>
    </location>
</feature>
<keyword evidence="1" id="KW-0479">Metal-binding</keyword>
<evidence type="ECO:0000313" key="6">
    <source>
        <dbReference type="EMBL" id="CAE7233802.1"/>
    </source>
</evidence>
<accession>A0A812KP73</accession>
<proteinExistence type="predicted"/>